<evidence type="ECO:0008006" key="4">
    <source>
        <dbReference type="Google" id="ProtNLM"/>
    </source>
</evidence>
<keyword evidence="1" id="KW-0732">Signal</keyword>
<dbReference type="EMBL" id="ML120400">
    <property type="protein sequence ID" value="RPA97918.1"/>
    <property type="molecule type" value="Genomic_DNA"/>
</dbReference>
<accession>A0A3N4JLP1</accession>
<protein>
    <recommendedName>
        <fullName evidence="4">Secreted protein</fullName>
    </recommendedName>
</protein>
<gene>
    <name evidence="2" type="ORF">L873DRAFT_1809023</name>
</gene>
<dbReference type="Proteomes" id="UP000276215">
    <property type="component" value="Unassembled WGS sequence"/>
</dbReference>
<dbReference type="AlphaFoldDB" id="A0A3N4JLP1"/>
<name>A0A3N4JLP1_9PEZI</name>
<evidence type="ECO:0000313" key="3">
    <source>
        <dbReference type="Proteomes" id="UP000276215"/>
    </source>
</evidence>
<keyword evidence="3" id="KW-1185">Reference proteome</keyword>
<feature type="signal peptide" evidence="1">
    <location>
        <begin position="1"/>
        <end position="22"/>
    </location>
</feature>
<reference evidence="2 3" key="1">
    <citation type="journal article" date="2018" name="Nat. Ecol. Evol.">
        <title>Pezizomycetes genomes reveal the molecular basis of ectomycorrhizal truffle lifestyle.</title>
        <authorList>
            <person name="Murat C."/>
            <person name="Payen T."/>
            <person name="Noel B."/>
            <person name="Kuo A."/>
            <person name="Morin E."/>
            <person name="Chen J."/>
            <person name="Kohler A."/>
            <person name="Krizsan K."/>
            <person name="Balestrini R."/>
            <person name="Da Silva C."/>
            <person name="Montanini B."/>
            <person name="Hainaut M."/>
            <person name="Levati E."/>
            <person name="Barry K.W."/>
            <person name="Belfiori B."/>
            <person name="Cichocki N."/>
            <person name="Clum A."/>
            <person name="Dockter R.B."/>
            <person name="Fauchery L."/>
            <person name="Guy J."/>
            <person name="Iotti M."/>
            <person name="Le Tacon F."/>
            <person name="Lindquist E.A."/>
            <person name="Lipzen A."/>
            <person name="Malagnac F."/>
            <person name="Mello A."/>
            <person name="Molinier V."/>
            <person name="Miyauchi S."/>
            <person name="Poulain J."/>
            <person name="Riccioni C."/>
            <person name="Rubini A."/>
            <person name="Sitrit Y."/>
            <person name="Splivallo R."/>
            <person name="Traeger S."/>
            <person name="Wang M."/>
            <person name="Zifcakova L."/>
            <person name="Wipf D."/>
            <person name="Zambonelli A."/>
            <person name="Paolocci F."/>
            <person name="Nowrousian M."/>
            <person name="Ottonello S."/>
            <person name="Baldrian P."/>
            <person name="Spatafora J.W."/>
            <person name="Henrissat B."/>
            <person name="Nagy L.G."/>
            <person name="Aury J.M."/>
            <person name="Wincker P."/>
            <person name="Grigoriev I.V."/>
            <person name="Bonfante P."/>
            <person name="Martin F.M."/>
        </authorList>
    </citation>
    <scope>NUCLEOTIDE SEQUENCE [LARGE SCALE GENOMIC DNA]</scope>
    <source>
        <strain evidence="2 3">120613-1</strain>
    </source>
</reference>
<organism evidence="2 3">
    <name type="scientific">Choiromyces venosus 120613-1</name>
    <dbReference type="NCBI Taxonomy" id="1336337"/>
    <lineage>
        <taxon>Eukaryota</taxon>
        <taxon>Fungi</taxon>
        <taxon>Dikarya</taxon>
        <taxon>Ascomycota</taxon>
        <taxon>Pezizomycotina</taxon>
        <taxon>Pezizomycetes</taxon>
        <taxon>Pezizales</taxon>
        <taxon>Tuberaceae</taxon>
        <taxon>Choiromyces</taxon>
    </lineage>
</organism>
<sequence length="78" mass="8563">MGRVFTFFYFILLFPFSQENHSESLDAKHFSRCEDDDGCGGGGGGAILYCISVGVNWVTSEASIAWKNAGCIWVSYVP</sequence>
<evidence type="ECO:0000313" key="2">
    <source>
        <dbReference type="EMBL" id="RPA97918.1"/>
    </source>
</evidence>
<feature type="chain" id="PRO_5018113633" description="Secreted protein" evidence="1">
    <location>
        <begin position="23"/>
        <end position="78"/>
    </location>
</feature>
<evidence type="ECO:0000256" key="1">
    <source>
        <dbReference type="SAM" id="SignalP"/>
    </source>
</evidence>
<proteinExistence type="predicted"/>